<dbReference type="InterPro" id="IPR014955">
    <property type="entry name" value="DUF1826"/>
</dbReference>
<keyword evidence="3" id="KW-1185">Reference proteome</keyword>
<protein>
    <submittedName>
        <fullName evidence="2">DUF1826 domain-containing protein</fullName>
    </submittedName>
</protein>
<dbReference type="RefSeq" id="WP_142899920.1">
    <property type="nucleotide sequence ID" value="NZ_ML660072.1"/>
</dbReference>
<proteinExistence type="predicted"/>
<gene>
    <name evidence="2" type="ORF">FKG95_28750</name>
</gene>
<comment type="caution">
    <text evidence="2">The sequence shown here is derived from an EMBL/GenBank/DDBJ whole genome shotgun (WGS) entry which is preliminary data.</text>
</comment>
<feature type="compositionally biased region" description="Low complexity" evidence="1">
    <location>
        <begin position="7"/>
        <end position="20"/>
    </location>
</feature>
<dbReference type="Pfam" id="PF08856">
    <property type="entry name" value="DUF1826"/>
    <property type="match status" value="1"/>
</dbReference>
<accession>A0A545SXR4</accession>
<dbReference type="Proteomes" id="UP000315252">
    <property type="component" value="Unassembled WGS sequence"/>
</dbReference>
<evidence type="ECO:0000313" key="2">
    <source>
        <dbReference type="EMBL" id="TQV69729.1"/>
    </source>
</evidence>
<dbReference type="OrthoDB" id="5342505at2"/>
<evidence type="ECO:0000256" key="1">
    <source>
        <dbReference type="SAM" id="MobiDB-lite"/>
    </source>
</evidence>
<dbReference type="AlphaFoldDB" id="A0A545SXR4"/>
<dbReference type="EMBL" id="VHSH01000021">
    <property type="protein sequence ID" value="TQV69729.1"/>
    <property type="molecule type" value="Genomic_DNA"/>
</dbReference>
<evidence type="ECO:0000313" key="3">
    <source>
        <dbReference type="Proteomes" id="UP000315252"/>
    </source>
</evidence>
<name>A0A545SXR4_9PROT</name>
<reference evidence="2 3" key="1">
    <citation type="submission" date="2019-06" db="EMBL/GenBank/DDBJ databases">
        <title>Whole genome sequence for Rhodospirillaceae sp. R148.</title>
        <authorList>
            <person name="Wang G."/>
        </authorList>
    </citation>
    <scope>NUCLEOTIDE SEQUENCE [LARGE SCALE GENOMIC DNA]</scope>
    <source>
        <strain evidence="2 3">R148</strain>
    </source>
</reference>
<feature type="region of interest" description="Disordered" evidence="1">
    <location>
        <begin position="1"/>
        <end position="21"/>
    </location>
</feature>
<organism evidence="2 3">
    <name type="scientific">Denitrobaculum tricleocarpae</name>
    <dbReference type="NCBI Taxonomy" id="2591009"/>
    <lineage>
        <taxon>Bacteria</taxon>
        <taxon>Pseudomonadati</taxon>
        <taxon>Pseudomonadota</taxon>
        <taxon>Alphaproteobacteria</taxon>
        <taxon>Rhodospirillales</taxon>
        <taxon>Rhodospirillaceae</taxon>
        <taxon>Denitrobaculum</taxon>
    </lineage>
</organism>
<sequence length="232" mass="24870">MSAPVPSLESEASGQGASAAKTETGIETCGGLAGLAAINRPDRDLVIWARALPLCLTAWLEGLEASCLPDLRVLVRPGDFRAAVEPQLDGCGMPPGDMRDLLIGDADALVAAFSQVTGSDLVDVRLERVSHDACWKFHRDSVEARLVTTYRGPGTEWVRPGQAEQALQEQKQFKGPLEQLRLHEVAVFKGSRAGTGRGIVHRSPPVAGTGQTRLLLCLNRPSHVSPEPWPQA</sequence>